<evidence type="ECO:0000313" key="4">
    <source>
        <dbReference type="Proteomes" id="UP000249293"/>
    </source>
</evidence>
<keyword evidence="2" id="KW-1133">Transmembrane helix</keyword>
<dbReference type="AlphaFoldDB" id="A0A2U9QY91"/>
<dbReference type="EMBL" id="CP028773">
    <property type="protein sequence ID" value="AWU73965.1"/>
    <property type="molecule type" value="Genomic_DNA"/>
</dbReference>
<evidence type="ECO:0000256" key="2">
    <source>
        <dbReference type="SAM" id="Phobius"/>
    </source>
</evidence>
<reference evidence="3 4" key="1">
    <citation type="submission" date="2018-06" db="EMBL/GenBank/DDBJ databases">
        <title>Population genomics shows no distinction between pathogenic Candida krusei and environmental Pichia kudriavzevii: One species, four names.</title>
        <authorList>
            <person name="Douglass A.P."/>
            <person name="Offei B."/>
            <person name="Braun-Galleani S."/>
            <person name="Coughlan A.Y."/>
            <person name="Martos A."/>
            <person name="Ortiz-Merino R.A."/>
            <person name="Byrne K.P."/>
            <person name="Wolfe K.H."/>
        </authorList>
    </citation>
    <scope>NUCLEOTIDE SEQUENCE [LARGE SCALE GENOMIC DNA]</scope>
    <source>
        <strain evidence="3 4">CBS573</strain>
    </source>
</reference>
<keyword evidence="2" id="KW-0472">Membrane</keyword>
<accession>A0A2U9QY91</accession>
<feature type="transmembrane region" description="Helical" evidence="2">
    <location>
        <begin position="145"/>
        <end position="167"/>
    </location>
</feature>
<feature type="transmembrane region" description="Helical" evidence="2">
    <location>
        <begin position="109"/>
        <end position="133"/>
    </location>
</feature>
<organism evidence="3 4">
    <name type="scientific">Pichia kudriavzevii</name>
    <name type="common">Yeast</name>
    <name type="synonym">Issatchenkia orientalis</name>
    <dbReference type="NCBI Taxonomy" id="4909"/>
    <lineage>
        <taxon>Eukaryota</taxon>
        <taxon>Fungi</taxon>
        <taxon>Dikarya</taxon>
        <taxon>Ascomycota</taxon>
        <taxon>Saccharomycotina</taxon>
        <taxon>Pichiomycetes</taxon>
        <taxon>Pichiales</taxon>
        <taxon>Pichiaceae</taxon>
        <taxon>Pichia</taxon>
    </lineage>
</organism>
<dbReference type="KEGG" id="pkz:C5L36_0A05600"/>
<keyword evidence="4" id="KW-1185">Reference proteome</keyword>
<dbReference type="VEuPathDB" id="FungiDB:C5L36_0A05600"/>
<dbReference type="GeneID" id="40381675"/>
<evidence type="ECO:0000256" key="1">
    <source>
        <dbReference type="SAM" id="MobiDB-lite"/>
    </source>
</evidence>
<feature type="region of interest" description="Disordered" evidence="1">
    <location>
        <begin position="44"/>
        <end position="63"/>
    </location>
</feature>
<gene>
    <name evidence="3" type="ORF">C5L36_0A05600</name>
</gene>
<keyword evidence="2" id="KW-0812">Transmembrane</keyword>
<evidence type="ECO:0000313" key="3">
    <source>
        <dbReference type="EMBL" id="AWU73965.1"/>
    </source>
</evidence>
<protein>
    <submittedName>
        <fullName evidence="3">Uncharacterized protein</fullName>
    </submittedName>
</protein>
<proteinExistence type="predicted"/>
<name>A0A2U9QY91_PICKU</name>
<dbReference type="RefSeq" id="XP_029319442.1">
    <property type="nucleotide sequence ID" value="XM_029463582.1"/>
</dbReference>
<dbReference type="Proteomes" id="UP000249293">
    <property type="component" value="Chromosome 1"/>
</dbReference>
<sequence length="176" mass="20007">MGYRRRLNLDYTYGEDNVREDAAPHSTNKGVNVTVSTDTNATTSIDTATTSTDTNADSNTTANATPQRYLSYSDFLNRNDYDTGGYRRDDTDDFAQLDSRGWCLLIGYILVRVCSPLLLVAHALVLGLVLWRVHHFDLTNLQREMPPACGALAVHVFWVHLVAKLLFRENYYKRRK</sequence>